<feature type="transmembrane region" description="Helical" evidence="1">
    <location>
        <begin position="112"/>
        <end position="133"/>
    </location>
</feature>
<comment type="caution">
    <text evidence="2">The sequence shown here is derived from an EMBL/GenBank/DDBJ whole genome shotgun (WGS) entry which is preliminary data.</text>
</comment>
<dbReference type="RefSeq" id="WP_184904845.1">
    <property type="nucleotide sequence ID" value="NZ_JACHMX010000001.1"/>
</dbReference>
<dbReference type="AlphaFoldDB" id="A0A841BHQ9"/>
<keyword evidence="1" id="KW-0812">Transmembrane</keyword>
<evidence type="ECO:0000256" key="1">
    <source>
        <dbReference type="SAM" id="Phobius"/>
    </source>
</evidence>
<sequence>MTSSRSRLPGMAVLWLPLMLLGCGLAVLWLGVSLAVDVNRSAGLLPGRVVATTFRMGPITDVEYTGLDGVTRTETFEHRNGRKIHPGSRVHIRVWPDERRAEFDEGDKHTGVIVVGSALTLVGAGATVFLVLWHHGVRMEKSRARAHLWWCWLVSFWR</sequence>
<name>A0A841BHQ9_9PSEU</name>
<reference evidence="2 3" key="1">
    <citation type="submission" date="2020-08" db="EMBL/GenBank/DDBJ databases">
        <title>Sequencing the genomes of 1000 actinobacteria strains.</title>
        <authorList>
            <person name="Klenk H.-P."/>
        </authorList>
    </citation>
    <scope>NUCLEOTIDE SEQUENCE [LARGE SCALE GENOMIC DNA]</scope>
    <source>
        <strain evidence="2 3">DSM 45272</strain>
    </source>
</reference>
<organism evidence="2 3">
    <name type="scientific">Amycolatopsis umgeniensis</name>
    <dbReference type="NCBI Taxonomy" id="336628"/>
    <lineage>
        <taxon>Bacteria</taxon>
        <taxon>Bacillati</taxon>
        <taxon>Actinomycetota</taxon>
        <taxon>Actinomycetes</taxon>
        <taxon>Pseudonocardiales</taxon>
        <taxon>Pseudonocardiaceae</taxon>
        <taxon>Amycolatopsis</taxon>
    </lineage>
</organism>
<proteinExistence type="predicted"/>
<keyword evidence="1" id="KW-1133">Transmembrane helix</keyword>
<evidence type="ECO:0000313" key="2">
    <source>
        <dbReference type="EMBL" id="MBB5858153.1"/>
    </source>
</evidence>
<keyword evidence="1" id="KW-0472">Membrane</keyword>
<protein>
    <recommendedName>
        <fullName evidence="4">DUF3592 domain-containing protein</fullName>
    </recommendedName>
</protein>
<dbReference type="Proteomes" id="UP000580861">
    <property type="component" value="Unassembled WGS sequence"/>
</dbReference>
<keyword evidence="3" id="KW-1185">Reference proteome</keyword>
<dbReference type="PROSITE" id="PS51257">
    <property type="entry name" value="PROKAR_LIPOPROTEIN"/>
    <property type="match status" value="1"/>
</dbReference>
<evidence type="ECO:0000313" key="3">
    <source>
        <dbReference type="Proteomes" id="UP000580861"/>
    </source>
</evidence>
<gene>
    <name evidence="2" type="ORF">HDA45_008240</name>
</gene>
<dbReference type="EMBL" id="JACHMX010000001">
    <property type="protein sequence ID" value="MBB5858153.1"/>
    <property type="molecule type" value="Genomic_DNA"/>
</dbReference>
<accession>A0A841BHQ9</accession>
<evidence type="ECO:0008006" key="4">
    <source>
        <dbReference type="Google" id="ProtNLM"/>
    </source>
</evidence>